<dbReference type="PROSITE" id="PS51257">
    <property type="entry name" value="PROKAR_LIPOPROTEIN"/>
    <property type="match status" value="1"/>
</dbReference>
<dbReference type="RefSeq" id="WP_072904923.1">
    <property type="nucleotide sequence ID" value="NZ_FQZT01000001.1"/>
</dbReference>
<feature type="signal peptide" evidence="2">
    <location>
        <begin position="1"/>
        <end position="25"/>
    </location>
</feature>
<evidence type="ECO:0000259" key="3">
    <source>
        <dbReference type="PROSITE" id="PS51782"/>
    </source>
</evidence>
<dbReference type="PROSITE" id="PS51782">
    <property type="entry name" value="LYSM"/>
    <property type="match status" value="1"/>
</dbReference>
<dbReference type="PANTHER" id="PTHR34700">
    <property type="entry name" value="POTASSIUM BINDING PROTEIN KBP"/>
    <property type="match status" value="1"/>
</dbReference>
<dbReference type="Gene3D" id="3.10.350.10">
    <property type="entry name" value="LysM domain"/>
    <property type="match status" value="1"/>
</dbReference>
<keyword evidence="1" id="KW-0175">Coiled coil</keyword>
<dbReference type="Gene3D" id="1.20.1270.390">
    <property type="match status" value="1"/>
</dbReference>
<dbReference type="Proteomes" id="UP000184171">
    <property type="component" value="Unassembled WGS sequence"/>
</dbReference>
<dbReference type="AlphaFoldDB" id="A0A1M6BNM4"/>
<protein>
    <recommendedName>
        <fullName evidence="3">LysM domain-containing protein</fullName>
    </recommendedName>
</protein>
<dbReference type="InterPro" id="IPR036779">
    <property type="entry name" value="LysM_dom_sf"/>
</dbReference>
<keyword evidence="5" id="KW-1185">Reference proteome</keyword>
<proteinExistence type="predicted"/>
<dbReference type="STRING" id="1122189.SAMN02745165_00243"/>
<feature type="domain" description="LysM" evidence="3">
    <location>
        <begin position="159"/>
        <end position="210"/>
    </location>
</feature>
<dbReference type="OrthoDB" id="370541at2"/>
<evidence type="ECO:0000313" key="5">
    <source>
        <dbReference type="Proteomes" id="UP000184171"/>
    </source>
</evidence>
<dbReference type="InterPro" id="IPR052196">
    <property type="entry name" value="Bact_Kbp"/>
</dbReference>
<organism evidence="4 5">
    <name type="scientific">Malonomonas rubra DSM 5091</name>
    <dbReference type="NCBI Taxonomy" id="1122189"/>
    <lineage>
        <taxon>Bacteria</taxon>
        <taxon>Pseudomonadati</taxon>
        <taxon>Thermodesulfobacteriota</taxon>
        <taxon>Desulfuromonadia</taxon>
        <taxon>Desulfuromonadales</taxon>
        <taxon>Geopsychrobacteraceae</taxon>
        <taxon>Malonomonas</taxon>
    </lineage>
</organism>
<dbReference type="EMBL" id="FQZT01000001">
    <property type="protein sequence ID" value="SHI50148.1"/>
    <property type="molecule type" value="Genomic_DNA"/>
</dbReference>
<sequence>MLKTKSLKKHLLLLVVGLLILAGCAKPPVAELEDARSVVAYAYASGASQHAPNVYLLADEALKKAEALMQQREYESASESLQHARHYSQKALALTVERKKQLEQERLAKLAEEKQLAEELRQAELLRKKQEREAREKALTEKKPEPPVEPEAVKPKLLDKVVVGGAENLMMIAAREEVYEDGMLWPLIYKANRDQIKDPKEIFPGQELVIPRDKSEEEIEAARREAEELKLF</sequence>
<feature type="chain" id="PRO_5012997186" description="LysM domain-containing protein" evidence="2">
    <location>
        <begin position="26"/>
        <end position="232"/>
    </location>
</feature>
<accession>A0A1M6BNM4</accession>
<evidence type="ECO:0000313" key="4">
    <source>
        <dbReference type="EMBL" id="SHI50148.1"/>
    </source>
</evidence>
<keyword evidence="2" id="KW-0732">Signal</keyword>
<feature type="coiled-coil region" evidence="1">
    <location>
        <begin position="93"/>
        <end position="140"/>
    </location>
</feature>
<evidence type="ECO:0000256" key="1">
    <source>
        <dbReference type="SAM" id="Coils"/>
    </source>
</evidence>
<reference evidence="4 5" key="1">
    <citation type="submission" date="2016-11" db="EMBL/GenBank/DDBJ databases">
        <authorList>
            <person name="Jaros S."/>
            <person name="Januszkiewicz K."/>
            <person name="Wedrychowicz H."/>
        </authorList>
    </citation>
    <scope>NUCLEOTIDE SEQUENCE [LARGE SCALE GENOMIC DNA]</scope>
    <source>
        <strain evidence="4 5">DSM 5091</strain>
    </source>
</reference>
<evidence type="ECO:0000256" key="2">
    <source>
        <dbReference type="SAM" id="SignalP"/>
    </source>
</evidence>
<gene>
    <name evidence="4" type="ORF">SAMN02745165_00243</name>
</gene>
<dbReference type="InterPro" id="IPR018392">
    <property type="entry name" value="LysM"/>
</dbReference>
<dbReference type="PANTHER" id="PTHR34700:SF4">
    <property type="entry name" value="PHAGE-LIKE ELEMENT PBSX PROTEIN XKDP"/>
    <property type="match status" value="1"/>
</dbReference>
<name>A0A1M6BNM4_MALRU</name>